<dbReference type="OrthoDB" id="8939918at2759"/>
<reference evidence="1" key="1">
    <citation type="submission" date="2021-10" db="EMBL/GenBank/DDBJ databases">
        <title>Tropical sea cucumber genome reveals ecological adaptation and Cuvierian tubules defense mechanism.</title>
        <authorList>
            <person name="Chen T."/>
        </authorList>
    </citation>
    <scope>NUCLEOTIDE SEQUENCE</scope>
    <source>
        <strain evidence="1">Nanhai2018</strain>
        <tissue evidence="1">Muscle</tissue>
    </source>
</reference>
<dbReference type="PANTHER" id="PTHR33332">
    <property type="entry name" value="REVERSE TRANSCRIPTASE DOMAIN-CONTAINING PROTEIN"/>
    <property type="match status" value="1"/>
</dbReference>
<protein>
    <submittedName>
        <fullName evidence="1">Uncharacterized protein</fullName>
    </submittedName>
</protein>
<gene>
    <name evidence="1" type="ORF">HOLleu_20059</name>
</gene>
<dbReference type="AlphaFoldDB" id="A0A9Q1C0W3"/>
<proteinExistence type="predicted"/>
<keyword evidence="2" id="KW-1185">Reference proteome</keyword>
<accession>A0A9Q1C0W3</accession>
<dbReference type="Proteomes" id="UP001152320">
    <property type="component" value="Chromosome 9"/>
</dbReference>
<comment type="caution">
    <text evidence="1">The sequence shown here is derived from an EMBL/GenBank/DDBJ whole genome shotgun (WGS) entry which is preliminary data.</text>
</comment>
<evidence type="ECO:0000313" key="1">
    <source>
        <dbReference type="EMBL" id="KAJ8036170.1"/>
    </source>
</evidence>
<sequence length="251" mass="28839">MTHNFLKLNADKTEVLVIGFRAQLLKFNLPSIKIAGVRNVAVRSDPIKNLGGVMFDPEMSMNAQVTNIVKAVNFHLINISRKRRFLTTEATKLAIHALVTSQLDYCRPNGISNRVLTQLQNIQRTSARLVTNRRKFDSITYELIQLHWLPVKQRIDVKFLSLVYKDLHNQTPGEITNKLQVNIRQRRLRSSCSSSLPLVEPQTRCVSFADRSFSVYAPKIWNTLSEYIKDSNYEISKSLLNSHLFHEACEQ</sequence>
<organism evidence="1 2">
    <name type="scientific">Holothuria leucospilota</name>
    <name type="common">Black long sea cucumber</name>
    <name type="synonym">Mertensiothuria leucospilota</name>
    <dbReference type="NCBI Taxonomy" id="206669"/>
    <lineage>
        <taxon>Eukaryota</taxon>
        <taxon>Metazoa</taxon>
        <taxon>Echinodermata</taxon>
        <taxon>Eleutherozoa</taxon>
        <taxon>Echinozoa</taxon>
        <taxon>Holothuroidea</taxon>
        <taxon>Aspidochirotacea</taxon>
        <taxon>Aspidochirotida</taxon>
        <taxon>Holothuriidae</taxon>
        <taxon>Holothuria</taxon>
    </lineage>
</organism>
<name>A0A9Q1C0W3_HOLLE</name>
<evidence type="ECO:0000313" key="2">
    <source>
        <dbReference type="Proteomes" id="UP001152320"/>
    </source>
</evidence>
<dbReference type="EMBL" id="JAIZAY010000009">
    <property type="protein sequence ID" value="KAJ8036170.1"/>
    <property type="molecule type" value="Genomic_DNA"/>
</dbReference>